<keyword evidence="3" id="KW-1185">Reference proteome</keyword>
<dbReference type="Pfam" id="PF13692">
    <property type="entry name" value="Glyco_trans_1_4"/>
    <property type="match status" value="1"/>
</dbReference>
<proteinExistence type="predicted"/>
<gene>
    <name evidence="2" type="ORF">WPS_28270</name>
</gene>
<dbReference type="Pfam" id="PF13579">
    <property type="entry name" value="Glyco_trans_4_4"/>
    <property type="match status" value="1"/>
</dbReference>
<dbReference type="KEGG" id="vab:WPS_28270"/>
<reference evidence="2 3" key="1">
    <citation type="journal article" date="2022" name="ISME Commun">
        <title>Vulcanimicrobium alpinus gen. nov. sp. nov., the first cultivated representative of the candidate phylum 'Eremiobacterota', is a metabolically versatile aerobic anoxygenic phototroph.</title>
        <authorList>
            <person name="Yabe S."/>
            <person name="Muto K."/>
            <person name="Abe K."/>
            <person name="Yokota A."/>
            <person name="Staudigel H."/>
            <person name="Tebo B.M."/>
        </authorList>
    </citation>
    <scope>NUCLEOTIDE SEQUENCE [LARGE SCALE GENOMIC DNA]</scope>
    <source>
        <strain evidence="2 3">WC8-2</strain>
    </source>
</reference>
<dbReference type="RefSeq" id="WP_317995133.1">
    <property type="nucleotide sequence ID" value="NZ_AP025523.1"/>
</dbReference>
<evidence type="ECO:0000313" key="2">
    <source>
        <dbReference type="EMBL" id="BDE07551.1"/>
    </source>
</evidence>
<dbReference type="InterPro" id="IPR050194">
    <property type="entry name" value="Glycosyltransferase_grp1"/>
</dbReference>
<dbReference type="PANTHER" id="PTHR45947">
    <property type="entry name" value="SULFOQUINOVOSYL TRANSFERASE SQD2"/>
    <property type="match status" value="1"/>
</dbReference>
<dbReference type="InterPro" id="IPR028098">
    <property type="entry name" value="Glyco_trans_4-like_N"/>
</dbReference>
<dbReference type="AlphaFoldDB" id="A0AAN1XZE1"/>
<keyword evidence="2" id="KW-0808">Transferase</keyword>
<evidence type="ECO:0000313" key="3">
    <source>
        <dbReference type="Proteomes" id="UP001317532"/>
    </source>
</evidence>
<name>A0AAN1XZE1_UNVUL</name>
<dbReference type="PANTHER" id="PTHR45947:SF13">
    <property type="entry name" value="TRANSFERASE"/>
    <property type="match status" value="1"/>
</dbReference>
<dbReference type="Gene3D" id="3.40.50.2000">
    <property type="entry name" value="Glycogen Phosphorylase B"/>
    <property type="match status" value="2"/>
</dbReference>
<protein>
    <submittedName>
        <fullName evidence="2">Glycosyl transferase family 1</fullName>
    </submittedName>
</protein>
<sequence length="388" mass="40281">MRLLVAAERLGPLGGMERALGVLLPALAARGAQVRVLARTIAAPPSGLDASVISWAEEHAPPDPAAANAVHDAIRAFAPDAALAANVMDAGVVAALRSVPRVVYQVHDHRPFCPNGDRRFPRTGANCTHALGGACVLHALTDGCAYGPRPRTLQLLRRREALRDAIAGADAVAAASRYVAALARRSGIDAARVNEIPMPLPDDAFASPVVETPAGIVAFAGRVVAQKGLLSLVRAIGRIDAARRPRLDVYGDGPELAEATACAGRLDVALTAFGSVDPAAVRDGFDRATVAAVPSLWAEPFGLAGIEAHARGRAVVAYDAGGIDAWLRDGRNGLAVTLGDEAALARALARLLDDDALRTRLATQGRADAERFRLGPAVDALWDLLSGG</sequence>
<dbReference type="SUPFAM" id="SSF53756">
    <property type="entry name" value="UDP-Glycosyltransferase/glycogen phosphorylase"/>
    <property type="match status" value="1"/>
</dbReference>
<dbReference type="GO" id="GO:0016757">
    <property type="term" value="F:glycosyltransferase activity"/>
    <property type="evidence" value="ECO:0007669"/>
    <property type="project" value="TreeGrafter"/>
</dbReference>
<dbReference type="Proteomes" id="UP001317532">
    <property type="component" value="Chromosome"/>
</dbReference>
<accession>A0AAN1XZE1</accession>
<feature type="domain" description="Glycosyltransferase subfamily 4-like N-terminal" evidence="1">
    <location>
        <begin position="14"/>
        <end position="197"/>
    </location>
</feature>
<organism evidence="2 3">
    <name type="scientific">Vulcanimicrobium alpinum</name>
    <dbReference type="NCBI Taxonomy" id="3016050"/>
    <lineage>
        <taxon>Bacteria</taxon>
        <taxon>Bacillati</taxon>
        <taxon>Vulcanimicrobiota</taxon>
        <taxon>Vulcanimicrobiia</taxon>
        <taxon>Vulcanimicrobiales</taxon>
        <taxon>Vulcanimicrobiaceae</taxon>
        <taxon>Vulcanimicrobium</taxon>
    </lineage>
</organism>
<dbReference type="EMBL" id="AP025523">
    <property type="protein sequence ID" value="BDE07551.1"/>
    <property type="molecule type" value="Genomic_DNA"/>
</dbReference>
<evidence type="ECO:0000259" key="1">
    <source>
        <dbReference type="Pfam" id="PF13579"/>
    </source>
</evidence>